<evidence type="ECO:0000313" key="2">
    <source>
        <dbReference type="EMBL" id="PFH51599.1"/>
    </source>
</evidence>
<feature type="compositionally biased region" description="Basic residues" evidence="1">
    <location>
        <begin position="132"/>
        <end position="145"/>
    </location>
</feature>
<dbReference type="Proteomes" id="UP000242287">
    <property type="component" value="Unassembled WGS sequence"/>
</dbReference>
<organism evidence="2 3">
    <name type="scientific">Amanita thiersii Skay4041</name>
    <dbReference type="NCBI Taxonomy" id="703135"/>
    <lineage>
        <taxon>Eukaryota</taxon>
        <taxon>Fungi</taxon>
        <taxon>Dikarya</taxon>
        <taxon>Basidiomycota</taxon>
        <taxon>Agaricomycotina</taxon>
        <taxon>Agaricomycetes</taxon>
        <taxon>Agaricomycetidae</taxon>
        <taxon>Agaricales</taxon>
        <taxon>Pluteineae</taxon>
        <taxon>Amanitaceae</taxon>
        <taxon>Amanita</taxon>
    </lineage>
</organism>
<evidence type="ECO:0000256" key="1">
    <source>
        <dbReference type="SAM" id="MobiDB-lite"/>
    </source>
</evidence>
<name>A0A2A9NM28_9AGAR</name>
<proteinExistence type="predicted"/>
<dbReference type="AlphaFoldDB" id="A0A2A9NM28"/>
<keyword evidence="3" id="KW-1185">Reference proteome</keyword>
<reference evidence="2 3" key="1">
    <citation type="submission" date="2014-02" db="EMBL/GenBank/DDBJ databases">
        <title>Transposable element dynamics among asymbiotic and ectomycorrhizal Amanita fungi.</title>
        <authorList>
            <consortium name="DOE Joint Genome Institute"/>
            <person name="Hess J."/>
            <person name="Skrede I."/>
            <person name="Wolfe B."/>
            <person name="LaButti K."/>
            <person name="Ohm R.A."/>
            <person name="Grigoriev I.V."/>
            <person name="Pringle A."/>
        </authorList>
    </citation>
    <scope>NUCLEOTIDE SEQUENCE [LARGE SCALE GENOMIC DNA]</scope>
    <source>
        <strain evidence="2 3">SKay4041</strain>
    </source>
</reference>
<evidence type="ECO:0000313" key="3">
    <source>
        <dbReference type="Proteomes" id="UP000242287"/>
    </source>
</evidence>
<feature type="region of interest" description="Disordered" evidence="1">
    <location>
        <begin position="105"/>
        <end position="159"/>
    </location>
</feature>
<sequence length="192" mass="21049">MSDVMQQAIQAPPQTKNHHIYNTPIHATAFLQKSWSLLDTNRRLLESVIKRQTANANAHIMRPLLYFLLFLLSSVSMGEMYDDDAEFPLSNRKFVTIRTRTEAPTTAVEPVGTAGTAASSTTAIPSPTPTPKKTKKKAGNKHKSATRNPSADLHPAKKPPIEVCPEAHLALVKVAKGKCKFQHILLALIGAH</sequence>
<dbReference type="EMBL" id="KZ301986">
    <property type="protein sequence ID" value="PFH51599.1"/>
    <property type="molecule type" value="Genomic_DNA"/>
</dbReference>
<accession>A0A2A9NM28</accession>
<feature type="compositionally biased region" description="Low complexity" evidence="1">
    <location>
        <begin position="112"/>
        <end position="125"/>
    </location>
</feature>
<protein>
    <submittedName>
        <fullName evidence="2">Uncharacterized protein</fullName>
    </submittedName>
</protein>
<gene>
    <name evidence="2" type="ORF">AMATHDRAFT_2878</name>
</gene>